<feature type="chain" id="PRO_5042204982" description="Reverse transcriptase domain-containing protein" evidence="1">
    <location>
        <begin position="40"/>
        <end position="279"/>
    </location>
</feature>
<protein>
    <recommendedName>
        <fullName evidence="4">Reverse transcriptase domain-containing protein</fullName>
    </recommendedName>
</protein>
<dbReference type="AlphaFoldDB" id="A0AAD9DTQ7"/>
<name>A0AAD9DTQ7_9TELE</name>
<dbReference type="EMBL" id="JAROKS010000016">
    <property type="protein sequence ID" value="KAK1794955.1"/>
    <property type="molecule type" value="Genomic_DNA"/>
</dbReference>
<keyword evidence="3" id="KW-1185">Reference proteome</keyword>
<gene>
    <name evidence="2" type="ORF">P4O66_010151</name>
</gene>
<sequence length="279" mass="30895">NDRSLMDTRLSGLTSSEWQEWCVWLLILFVSVCEPEGATEPVCPTPRPVALGPLQENQLYDPNQSGYKPAHSTETALIAVTEKVRAAKTVKLSPVLILLDLLAAFDTVNQNILLSVLSRLGVIGSAWKWFQSYMEGWSYQVSSRIAAYMTDIASRITAHHLKLNPSKTELLYIPGTPNPYYDLTVSFENSLVSPSKAAHSLGITLDNQLSFSTHASNLTQSCRFILYNIQRIQPFLSQETAQALVQSLVMSKLDYCNLLLAALPPRAIRSLQCVHNAAA</sequence>
<proteinExistence type="predicted"/>
<evidence type="ECO:0000256" key="1">
    <source>
        <dbReference type="SAM" id="SignalP"/>
    </source>
</evidence>
<reference evidence="2" key="1">
    <citation type="submission" date="2023-03" db="EMBL/GenBank/DDBJ databases">
        <title>Electrophorus voltai genome.</title>
        <authorList>
            <person name="Bian C."/>
        </authorList>
    </citation>
    <scope>NUCLEOTIDE SEQUENCE</scope>
    <source>
        <strain evidence="2">CB-2022</strain>
        <tissue evidence="2">Muscle</tissue>
    </source>
</reference>
<dbReference type="Proteomes" id="UP001239994">
    <property type="component" value="Unassembled WGS sequence"/>
</dbReference>
<keyword evidence="1" id="KW-0732">Signal</keyword>
<organism evidence="2 3">
    <name type="scientific">Electrophorus voltai</name>
    <dbReference type="NCBI Taxonomy" id="2609070"/>
    <lineage>
        <taxon>Eukaryota</taxon>
        <taxon>Metazoa</taxon>
        <taxon>Chordata</taxon>
        <taxon>Craniata</taxon>
        <taxon>Vertebrata</taxon>
        <taxon>Euteleostomi</taxon>
        <taxon>Actinopterygii</taxon>
        <taxon>Neopterygii</taxon>
        <taxon>Teleostei</taxon>
        <taxon>Ostariophysi</taxon>
        <taxon>Gymnotiformes</taxon>
        <taxon>Gymnotoidei</taxon>
        <taxon>Gymnotidae</taxon>
        <taxon>Electrophorus</taxon>
    </lineage>
</organism>
<feature type="signal peptide" evidence="1">
    <location>
        <begin position="1"/>
        <end position="39"/>
    </location>
</feature>
<evidence type="ECO:0000313" key="2">
    <source>
        <dbReference type="EMBL" id="KAK1794955.1"/>
    </source>
</evidence>
<evidence type="ECO:0000313" key="3">
    <source>
        <dbReference type="Proteomes" id="UP001239994"/>
    </source>
</evidence>
<evidence type="ECO:0008006" key="4">
    <source>
        <dbReference type="Google" id="ProtNLM"/>
    </source>
</evidence>
<dbReference type="PANTHER" id="PTHR33332">
    <property type="entry name" value="REVERSE TRANSCRIPTASE DOMAIN-CONTAINING PROTEIN"/>
    <property type="match status" value="1"/>
</dbReference>
<feature type="non-terminal residue" evidence="2">
    <location>
        <position position="279"/>
    </location>
</feature>
<accession>A0AAD9DTQ7</accession>
<comment type="caution">
    <text evidence="2">The sequence shown here is derived from an EMBL/GenBank/DDBJ whole genome shotgun (WGS) entry which is preliminary data.</text>
</comment>